<organism evidence="4">
    <name type="scientific">Sheuella amnicola</name>
    <dbReference type="NCBI Taxonomy" id="2707330"/>
    <lineage>
        <taxon>Bacteria</taxon>
        <taxon>Pseudomonadati</taxon>
        <taxon>Pseudomonadota</taxon>
        <taxon>Betaproteobacteria</taxon>
        <taxon>Burkholderiales</taxon>
        <taxon>Alcaligenaceae</taxon>
        <taxon>Sheuella</taxon>
    </lineage>
</organism>
<dbReference type="PANTHER" id="PTHR46401">
    <property type="entry name" value="GLYCOSYLTRANSFERASE WBBK-RELATED"/>
    <property type="match status" value="1"/>
</dbReference>
<feature type="domain" description="Glycosyltransferase subfamily 4-like N-terminal" evidence="3">
    <location>
        <begin position="21"/>
        <end position="175"/>
    </location>
</feature>
<sequence length="375" mass="41793">MRRIGFGVTALCNGLTGGGLDGIGNYTREIMSRIQSNPEVELIPFAFRTGIRPEMGTGVQLGRYSINTAWSVATGLNFFGINQLVKRVDLIHATDHYVPRCKPAPMVATLMDAIPLSHPQWLRSEFRRVKNYLWTRAANWADEVITISEYSKTELSKWAGISLEKITVIPLAVDERWYRPVDNNEFASIKAHYHLPETFFVSVGTLQPRKNVESTIRAHRALSHAERVRTPLIIIGRAGWKCDEVLRMIEQDSASGTVRWLKHVPDVDLLPVIKLATALVFPSLGEGFGLPVLEAFAAEVPVITSNTTSLPEVAGDAAMMVDPINVDAIAEAMKRSLEDSALVELLRQRGLERAKSFTWQACAESTLQVYKQVLR</sequence>
<dbReference type="InterPro" id="IPR028098">
    <property type="entry name" value="Glyco_trans_4-like_N"/>
</dbReference>
<dbReference type="GO" id="GO:0009103">
    <property type="term" value="P:lipopolysaccharide biosynthetic process"/>
    <property type="evidence" value="ECO:0007669"/>
    <property type="project" value="TreeGrafter"/>
</dbReference>
<name>A0A6B2R887_9BURK</name>
<evidence type="ECO:0000256" key="1">
    <source>
        <dbReference type="ARBA" id="ARBA00022679"/>
    </source>
</evidence>
<dbReference type="AlphaFoldDB" id="A0A6B2R887"/>
<comment type="caution">
    <text evidence="4">The sequence shown here is derived from an EMBL/GenBank/DDBJ whole genome shotgun (WGS) entry which is preliminary data.</text>
</comment>
<feature type="domain" description="Glycosyl transferase family 1" evidence="2">
    <location>
        <begin position="197"/>
        <end position="349"/>
    </location>
</feature>
<dbReference type="InterPro" id="IPR001296">
    <property type="entry name" value="Glyco_trans_1"/>
</dbReference>
<keyword evidence="1 4" id="KW-0808">Transferase</keyword>
<proteinExistence type="predicted"/>
<protein>
    <submittedName>
        <fullName evidence="4">Glycosyltransferase family 4 protein</fullName>
    </submittedName>
</protein>
<dbReference type="RefSeq" id="WP_163654741.1">
    <property type="nucleotide sequence ID" value="NZ_JAAGRN010000005.1"/>
</dbReference>
<gene>
    <name evidence="4" type="ORF">G3I67_09750</name>
</gene>
<evidence type="ECO:0000259" key="2">
    <source>
        <dbReference type="Pfam" id="PF00534"/>
    </source>
</evidence>
<dbReference type="Pfam" id="PF00534">
    <property type="entry name" value="Glycos_transf_1"/>
    <property type="match status" value="1"/>
</dbReference>
<dbReference type="Pfam" id="PF13439">
    <property type="entry name" value="Glyco_transf_4"/>
    <property type="match status" value="1"/>
</dbReference>
<evidence type="ECO:0000259" key="3">
    <source>
        <dbReference type="Pfam" id="PF13439"/>
    </source>
</evidence>
<dbReference type="CDD" id="cd03809">
    <property type="entry name" value="GT4_MtfB-like"/>
    <property type="match status" value="1"/>
</dbReference>
<accession>A0A6B2R887</accession>
<dbReference type="GO" id="GO:0016757">
    <property type="term" value="F:glycosyltransferase activity"/>
    <property type="evidence" value="ECO:0007669"/>
    <property type="project" value="InterPro"/>
</dbReference>
<dbReference type="FunFam" id="3.40.50.2000:FF:000119">
    <property type="entry name" value="Glycosyl transferase group 1"/>
    <property type="match status" value="1"/>
</dbReference>
<dbReference type="SUPFAM" id="SSF53756">
    <property type="entry name" value="UDP-Glycosyltransferase/glycogen phosphorylase"/>
    <property type="match status" value="1"/>
</dbReference>
<dbReference type="Gene3D" id="3.40.50.2000">
    <property type="entry name" value="Glycogen Phosphorylase B"/>
    <property type="match status" value="2"/>
</dbReference>
<reference evidence="4" key="1">
    <citation type="submission" date="2020-02" db="EMBL/GenBank/DDBJ databases">
        <authorList>
            <person name="Chen W.-M."/>
        </authorList>
    </citation>
    <scope>NUCLEOTIDE SEQUENCE</scope>
    <source>
        <strain evidence="4">NBD-18</strain>
    </source>
</reference>
<evidence type="ECO:0000313" key="4">
    <source>
        <dbReference type="EMBL" id="NDY83515.1"/>
    </source>
</evidence>
<dbReference type="EMBL" id="JAAGRN010000005">
    <property type="protein sequence ID" value="NDY83515.1"/>
    <property type="molecule type" value="Genomic_DNA"/>
</dbReference>
<dbReference type="PANTHER" id="PTHR46401:SF2">
    <property type="entry name" value="GLYCOSYLTRANSFERASE WBBK-RELATED"/>
    <property type="match status" value="1"/>
</dbReference>